<dbReference type="InterPro" id="IPR000847">
    <property type="entry name" value="LysR_HTH_N"/>
</dbReference>
<dbReference type="GO" id="GO:0005829">
    <property type="term" value="C:cytosol"/>
    <property type="evidence" value="ECO:0007669"/>
    <property type="project" value="TreeGrafter"/>
</dbReference>
<comment type="function">
    <text evidence="5">Transcriptional regulator of the ttuABCDE tartrate utilization operon.</text>
</comment>
<dbReference type="FunFam" id="1.10.10.10:FF:000001">
    <property type="entry name" value="LysR family transcriptional regulator"/>
    <property type="match status" value="1"/>
</dbReference>
<dbReference type="GO" id="GO:0003677">
    <property type="term" value="F:DNA binding"/>
    <property type="evidence" value="ECO:0007669"/>
    <property type="project" value="UniProtKB-KW"/>
</dbReference>
<dbReference type="InterPro" id="IPR036390">
    <property type="entry name" value="WH_DNA-bd_sf"/>
</dbReference>
<keyword evidence="4" id="KW-0804">Transcription</keyword>
<evidence type="ECO:0000256" key="6">
    <source>
        <dbReference type="ARBA" id="ARBA00067332"/>
    </source>
</evidence>
<keyword evidence="3 9" id="KW-0238">DNA-binding</keyword>
<dbReference type="PANTHER" id="PTHR30419">
    <property type="entry name" value="HTH-TYPE TRANSCRIPTIONAL REGULATOR YBHD"/>
    <property type="match status" value="1"/>
</dbReference>
<dbReference type="InterPro" id="IPR005119">
    <property type="entry name" value="LysR_subst-bd"/>
</dbReference>
<evidence type="ECO:0000256" key="2">
    <source>
        <dbReference type="ARBA" id="ARBA00023015"/>
    </source>
</evidence>
<sequence length="293" mass="31693">MIKGLSFDQLQTFADVIELGSFSATADRAGVTQPAISLQLRQLERRLGLRLVERVGRRMLPTPAGSDLLVHVRRIQEEMNRALEALAPHQSGAVGRIRIGTGATACIYLLPPVLRRLKEDMPGLEIAVETGNTPDLVRMIEANELDAGLLTLPVTHRSFETLPVTDDELVALFPARDAPGLPAIPAVLLAQKPLLFYEGGATRRIVEQWFADAGLTPKPVMELGSVEAIKRLVAAGLGWAIVPALALTDADAVPDLGHCSLSPRLVRSLGLVMRRDKRLTKGLRALVAALTPR</sequence>
<organism evidence="9 10">
    <name type="scientific">Allorhizobium borbori</name>
    <dbReference type="NCBI Taxonomy" id="485907"/>
    <lineage>
        <taxon>Bacteria</taxon>
        <taxon>Pseudomonadati</taxon>
        <taxon>Pseudomonadota</taxon>
        <taxon>Alphaproteobacteria</taxon>
        <taxon>Hyphomicrobiales</taxon>
        <taxon>Rhizobiaceae</taxon>
        <taxon>Rhizobium/Agrobacterium group</taxon>
        <taxon>Allorhizobium</taxon>
    </lineage>
</organism>
<dbReference type="InterPro" id="IPR036388">
    <property type="entry name" value="WH-like_DNA-bd_sf"/>
</dbReference>
<evidence type="ECO:0000256" key="3">
    <source>
        <dbReference type="ARBA" id="ARBA00023125"/>
    </source>
</evidence>
<dbReference type="Gene3D" id="3.40.190.10">
    <property type="entry name" value="Periplasmic binding protein-like II"/>
    <property type="match status" value="2"/>
</dbReference>
<dbReference type="InterPro" id="IPR050950">
    <property type="entry name" value="HTH-type_LysR_regulators"/>
</dbReference>
<evidence type="ECO:0000313" key="10">
    <source>
        <dbReference type="Proteomes" id="UP000584824"/>
    </source>
</evidence>
<accession>A0A7W6P3E2</accession>
<evidence type="ECO:0000256" key="4">
    <source>
        <dbReference type="ARBA" id="ARBA00023163"/>
    </source>
</evidence>
<evidence type="ECO:0000256" key="1">
    <source>
        <dbReference type="ARBA" id="ARBA00009437"/>
    </source>
</evidence>
<protein>
    <recommendedName>
        <fullName evidence="6">HTH-type transcriptional regulator TtuA</fullName>
    </recommendedName>
    <alternativeName>
        <fullName evidence="7">Tartrate utilization transcriptional regulator</fullName>
    </alternativeName>
</protein>
<feature type="domain" description="HTH lysR-type" evidence="8">
    <location>
        <begin position="5"/>
        <end position="62"/>
    </location>
</feature>
<name>A0A7W6P3E2_9HYPH</name>
<dbReference type="Pfam" id="PF03466">
    <property type="entry name" value="LysR_substrate"/>
    <property type="match status" value="1"/>
</dbReference>
<gene>
    <name evidence="9" type="ORF">GGQ66_003408</name>
</gene>
<keyword evidence="2" id="KW-0805">Transcription regulation</keyword>
<comment type="caution">
    <text evidence="9">The sequence shown here is derived from an EMBL/GenBank/DDBJ whole genome shotgun (WGS) entry which is preliminary data.</text>
</comment>
<dbReference type="SUPFAM" id="SSF46785">
    <property type="entry name" value="Winged helix' DNA-binding domain"/>
    <property type="match status" value="1"/>
</dbReference>
<keyword evidence="10" id="KW-1185">Reference proteome</keyword>
<comment type="similarity">
    <text evidence="1">Belongs to the LysR transcriptional regulatory family.</text>
</comment>
<dbReference type="PRINTS" id="PR00039">
    <property type="entry name" value="HTHLYSR"/>
</dbReference>
<dbReference type="CDD" id="cd05466">
    <property type="entry name" value="PBP2_LTTR_substrate"/>
    <property type="match status" value="1"/>
</dbReference>
<dbReference type="Proteomes" id="UP000584824">
    <property type="component" value="Unassembled WGS sequence"/>
</dbReference>
<evidence type="ECO:0000256" key="5">
    <source>
        <dbReference type="ARBA" id="ARBA00054626"/>
    </source>
</evidence>
<proteinExistence type="inferred from homology"/>
<dbReference type="SUPFAM" id="SSF53850">
    <property type="entry name" value="Periplasmic binding protein-like II"/>
    <property type="match status" value="1"/>
</dbReference>
<dbReference type="PROSITE" id="PS50931">
    <property type="entry name" value="HTH_LYSR"/>
    <property type="match status" value="1"/>
</dbReference>
<dbReference type="Pfam" id="PF00126">
    <property type="entry name" value="HTH_1"/>
    <property type="match status" value="1"/>
</dbReference>
<evidence type="ECO:0000256" key="7">
    <source>
        <dbReference type="ARBA" id="ARBA00083243"/>
    </source>
</evidence>
<dbReference type="AlphaFoldDB" id="A0A7W6P3E2"/>
<dbReference type="GO" id="GO:0003700">
    <property type="term" value="F:DNA-binding transcription factor activity"/>
    <property type="evidence" value="ECO:0007669"/>
    <property type="project" value="InterPro"/>
</dbReference>
<evidence type="ECO:0000313" key="9">
    <source>
        <dbReference type="EMBL" id="MBB4104826.1"/>
    </source>
</evidence>
<evidence type="ECO:0000259" key="8">
    <source>
        <dbReference type="PROSITE" id="PS50931"/>
    </source>
</evidence>
<reference evidence="9 10" key="1">
    <citation type="submission" date="2020-08" db="EMBL/GenBank/DDBJ databases">
        <title>Genomic Encyclopedia of Type Strains, Phase IV (KMG-IV): sequencing the most valuable type-strain genomes for metagenomic binning, comparative biology and taxonomic classification.</title>
        <authorList>
            <person name="Goeker M."/>
        </authorList>
    </citation>
    <scope>NUCLEOTIDE SEQUENCE [LARGE SCALE GENOMIC DNA]</scope>
    <source>
        <strain evidence="9 10">DSM 26385</strain>
    </source>
</reference>
<dbReference type="Gene3D" id="1.10.10.10">
    <property type="entry name" value="Winged helix-like DNA-binding domain superfamily/Winged helix DNA-binding domain"/>
    <property type="match status" value="1"/>
</dbReference>
<dbReference type="EMBL" id="JACIDU010000015">
    <property type="protein sequence ID" value="MBB4104826.1"/>
    <property type="molecule type" value="Genomic_DNA"/>
</dbReference>